<name>A0A1H9V9A7_BUTFI</name>
<dbReference type="EMBL" id="FOGJ01000022">
    <property type="protein sequence ID" value="SES18169.1"/>
    <property type="molecule type" value="Genomic_DNA"/>
</dbReference>
<gene>
    <name evidence="2" type="ORF">SAMN04487884_1222</name>
</gene>
<accession>A0A1H9V9A7</accession>
<organism evidence="2 3">
    <name type="scientific">Butyrivibrio fibrisolvens</name>
    <dbReference type="NCBI Taxonomy" id="831"/>
    <lineage>
        <taxon>Bacteria</taxon>
        <taxon>Bacillati</taxon>
        <taxon>Bacillota</taxon>
        <taxon>Clostridia</taxon>
        <taxon>Lachnospirales</taxon>
        <taxon>Lachnospiraceae</taxon>
        <taxon>Butyrivibrio</taxon>
    </lineage>
</organism>
<proteinExistence type="predicted"/>
<dbReference type="Proteomes" id="UP000182584">
    <property type="component" value="Unassembled WGS sequence"/>
</dbReference>
<reference evidence="2 3" key="1">
    <citation type="submission" date="2016-10" db="EMBL/GenBank/DDBJ databases">
        <authorList>
            <person name="de Groot N.N."/>
        </authorList>
    </citation>
    <scope>NUCLEOTIDE SEQUENCE [LARGE SCALE GENOMIC DNA]</scope>
    <source>
        <strain evidence="2 3">AR40</strain>
    </source>
</reference>
<feature type="coiled-coil region" evidence="1">
    <location>
        <begin position="21"/>
        <end position="48"/>
    </location>
</feature>
<evidence type="ECO:0000256" key="1">
    <source>
        <dbReference type="SAM" id="Coils"/>
    </source>
</evidence>
<evidence type="ECO:0000313" key="3">
    <source>
        <dbReference type="Proteomes" id="UP000182584"/>
    </source>
</evidence>
<protein>
    <recommendedName>
        <fullName evidence="4">DUF4298 domain-containing protein</fullName>
    </recommendedName>
</protein>
<dbReference type="AlphaFoldDB" id="A0A1H9V9A7"/>
<keyword evidence="1" id="KW-0175">Coiled coil</keyword>
<dbReference type="RefSeq" id="WP_074757501.1">
    <property type="nucleotide sequence ID" value="NZ_FOGJ01000022.1"/>
</dbReference>
<sequence>MSDMSREFEYISKMEEIFDEITAAQDSLKRTIDEYKSLQDKVRKLENYYTSDQWKEDLAMDERGEIPADIKRGVLSEDGIYDLLDRNSEIMRMIETAED</sequence>
<evidence type="ECO:0000313" key="2">
    <source>
        <dbReference type="EMBL" id="SES18169.1"/>
    </source>
</evidence>
<evidence type="ECO:0008006" key="4">
    <source>
        <dbReference type="Google" id="ProtNLM"/>
    </source>
</evidence>
<dbReference type="Pfam" id="PF14131">
    <property type="entry name" value="DUF4298"/>
    <property type="match status" value="1"/>
</dbReference>
<dbReference type="InterPro" id="IPR025384">
    <property type="entry name" value="DUF4298"/>
</dbReference>